<dbReference type="EMBL" id="JAIULA010000007">
    <property type="protein sequence ID" value="MCP0886678.1"/>
    <property type="molecule type" value="Genomic_DNA"/>
</dbReference>
<dbReference type="InterPro" id="IPR046348">
    <property type="entry name" value="SIS_dom_sf"/>
</dbReference>
<dbReference type="RefSeq" id="WP_253359981.1">
    <property type="nucleotide sequence ID" value="NZ_JAIULA010000007.1"/>
</dbReference>
<name>A0A9X2JL69_9LACO</name>
<dbReference type="PROSITE" id="PS51071">
    <property type="entry name" value="HTH_RPIR"/>
    <property type="match status" value="1"/>
</dbReference>
<comment type="caution">
    <text evidence="6">The sequence shown here is derived from an EMBL/GenBank/DDBJ whole genome shotgun (WGS) entry which is preliminary data.</text>
</comment>
<dbReference type="PROSITE" id="PS51464">
    <property type="entry name" value="SIS"/>
    <property type="match status" value="1"/>
</dbReference>
<keyword evidence="2" id="KW-0238">DNA-binding</keyword>
<protein>
    <submittedName>
        <fullName evidence="6">MurR/RpiR family transcriptional regulator</fullName>
    </submittedName>
</protein>
<evidence type="ECO:0000259" key="4">
    <source>
        <dbReference type="PROSITE" id="PS51071"/>
    </source>
</evidence>
<dbReference type="Gene3D" id="3.40.50.10490">
    <property type="entry name" value="Glucose-6-phosphate isomerase like protein, domain 1"/>
    <property type="match status" value="1"/>
</dbReference>
<dbReference type="PANTHER" id="PTHR30514:SF10">
    <property type="entry name" value="MURR_RPIR FAMILY TRANSCRIPTIONAL REGULATOR"/>
    <property type="match status" value="1"/>
</dbReference>
<dbReference type="Pfam" id="PF01380">
    <property type="entry name" value="SIS"/>
    <property type="match status" value="1"/>
</dbReference>
<keyword evidence="3" id="KW-0804">Transcription</keyword>
<keyword evidence="1" id="KW-0805">Transcription regulation</keyword>
<dbReference type="InterPro" id="IPR000281">
    <property type="entry name" value="HTH_RpiR"/>
</dbReference>
<dbReference type="InterPro" id="IPR035472">
    <property type="entry name" value="RpiR-like_SIS"/>
</dbReference>
<accession>A0A9X2JL69</accession>
<dbReference type="Pfam" id="PF01418">
    <property type="entry name" value="HTH_6"/>
    <property type="match status" value="1"/>
</dbReference>
<evidence type="ECO:0000313" key="6">
    <source>
        <dbReference type="EMBL" id="MCP0886678.1"/>
    </source>
</evidence>
<dbReference type="SUPFAM" id="SSF53697">
    <property type="entry name" value="SIS domain"/>
    <property type="match status" value="1"/>
</dbReference>
<dbReference type="GO" id="GO:0003677">
    <property type="term" value="F:DNA binding"/>
    <property type="evidence" value="ECO:0007669"/>
    <property type="project" value="UniProtKB-KW"/>
</dbReference>
<dbReference type="Proteomes" id="UP001139006">
    <property type="component" value="Unassembled WGS sequence"/>
</dbReference>
<dbReference type="GO" id="GO:1901135">
    <property type="term" value="P:carbohydrate derivative metabolic process"/>
    <property type="evidence" value="ECO:0007669"/>
    <property type="project" value="InterPro"/>
</dbReference>
<dbReference type="InterPro" id="IPR001347">
    <property type="entry name" value="SIS_dom"/>
</dbReference>
<dbReference type="SUPFAM" id="SSF46689">
    <property type="entry name" value="Homeodomain-like"/>
    <property type="match status" value="1"/>
</dbReference>
<organism evidence="6 7">
    <name type="scientific">Ligilactobacillus ubinensis</name>
    <dbReference type="NCBI Taxonomy" id="2876789"/>
    <lineage>
        <taxon>Bacteria</taxon>
        <taxon>Bacillati</taxon>
        <taxon>Bacillota</taxon>
        <taxon>Bacilli</taxon>
        <taxon>Lactobacillales</taxon>
        <taxon>Lactobacillaceae</taxon>
        <taxon>Ligilactobacillus</taxon>
    </lineage>
</organism>
<sequence>MLKKSDSIIDVIYSHLSGMTQTDEKIAQLILDNPKTIVDYTISELADKAEVSAASVSRFCKNLQLAGFHQLKIEIARVSENKASYYKNFAIDSIQKALSNIADNKKAEVTRTLSSIETREIKLILKLLNNCRILQVAAEGNTYPVAADAIYRFNQIGRLAIGAESWQTAIGQTLNLGKKDVLLIISNSGESKTLLKQISIAQKNNMKIIAITNRSDSPIALKADFHIQTAVRQRVLQSEYYFSRVAAMTAVEALFLLLIADDDQRVELIRKHELLISDSKI</sequence>
<evidence type="ECO:0000313" key="7">
    <source>
        <dbReference type="Proteomes" id="UP001139006"/>
    </source>
</evidence>
<evidence type="ECO:0000256" key="1">
    <source>
        <dbReference type="ARBA" id="ARBA00023015"/>
    </source>
</evidence>
<evidence type="ECO:0000256" key="2">
    <source>
        <dbReference type="ARBA" id="ARBA00023125"/>
    </source>
</evidence>
<evidence type="ECO:0000259" key="5">
    <source>
        <dbReference type="PROSITE" id="PS51464"/>
    </source>
</evidence>
<evidence type="ECO:0000256" key="3">
    <source>
        <dbReference type="ARBA" id="ARBA00023163"/>
    </source>
</evidence>
<reference evidence="6 7" key="1">
    <citation type="journal article" date="2023" name="Int. J. Syst. Evol. Microbiol.">
        <title>Ligilactobacillus ubinensis sp. nov., a novel species isolated from the wild ferment of a durian fruit (Durio zibethinus).</title>
        <authorList>
            <person name="Heng Y.C."/>
            <person name="Menon N."/>
            <person name="Chen B."/>
            <person name="Loo B.Z.L."/>
            <person name="Wong G.W.J."/>
            <person name="Lim A.C.H."/>
            <person name="Silvaraju S."/>
            <person name="Kittelmann S."/>
        </authorList>
    </citation>
    <scope>NUCLEOTIDE SEQUENCE [LARGE SCALE GENOMIC DNA]</scope>
    <source>
        <strain evidence="6 7">WILCCON 0076</strain>
    </source>
</reference>
<feature type="domain" description="SIS" evidence="5">
    <location>
        <begin position="124"/>
        <end position="265"/>
    </location>
</feature>
<dbReference type="InterPro" id="IPR009057">
    <property type="entry name" value="Homeodomain-like_sf"/>
</dbReference>
<dbReference type="CDD" id="cd05013">
    <property type="entry name" value="SIS_RpiR"/>
    <property type="match status" value="1"/>
</dbReference>
<gene>
    <name evidence="6" type="ORF">LB941_04920</name>
</gene>
<proteinExistence type="predicted"/>
<feature type="domain" description="HTH rpiR-type" evidence="4">
    <location>
        <begin position="6"/>
        <end position="82"/>
    </location>
</feature>
<dbReference type="Gene3D" id="1.10.10.10">
    <property type="entry name" value="Winged helix-like DNA-binding domain superfamily/Winged helix DNA-binding domain"/>
    <property type="match status" value="1"/>
</dbReference>
<dbReference type="GO" id="GO:0003700">
    <property type="term" value="F:DNA-binding transcription factor activity"/>
    <property type="evidence" value="ECO:0007669"/>
    <property type="project" value="InterPro"/>
</dbReference>
<dbReference type="GO" id="GO:0097367">
    <property type="term" value="F:carbohydrate derivative binding"/>
    <property type="evidence" value="ECO:0007669"/>
    <property type="project" value="InterPro"/>
</dbReference>
<dbReference type="InterPro" id="IPR036388">
    <property type="entry name" value="WH-like_DNA-bd_sf"/>
</dbReference>
<dbReference type="AlphaFoldDB" id="A0A9X2JL69"/>
<dbReference type="PROSITE" id="PS00356">
    <property type="entry name" value="HTH_LACI_1"/>
    <property type="match status" value="1"/>
</dbReference>
<dbReference type="PANTHER" id="PTHR30514">
    <property type="entry name" value="GLUCOKINASE"/>
    <property type="match status" value="1"/>
</dbReference>
<dbReference type="InterPro" id="IPR047640">
    <property type="entry name" value="RpiR-like"/>
</dbReference>
<keyword evidence="7" id="KW-1185">Reference proteome</keyword>